<feature type="domain" description="Pre-toxin TG" evidence="3">
    <location>
        <begin position="441"/>
        <end position="517"/>
    </location>
</feature>
<name>A0ABU5K4N4_9BACI</name>
<dbReference type="InterPro" id="IPR027797">
    <property type="entry name" value="PT-TG_dom"/>
</dbReference>
<organism evidence="4 5">
    <name type="scientific">Bacillus bingmayongensis</name>
    <dbReference type="NCBI Taxonomy" id="1150157"/>
    <lineage>
        <taxon>Bacteria</taxon>
        <taxon>Bacillati</taxon>
        <taxon>Bacillota</taxon>
        <taxon>Bacilli</taxon>
        <taxon>Bacillales</taxon>
        <taxon>Bacillaceae</taxon>
        <taxon>Bacillus</taxon>
    </lineage>
</organism>
<evidence type="ECO:0000256" key="2">
    <source>
        <dbReference type="ARBA" id="ARBA00022525"/>
    </source>
</evidence>
<dbReference type="CDD" id="cd20692">
    <property type="entry name" value="CdiA-CT_Ec-like"/>
    <property type="match status" value="1"/>
</dbReference>
<evidence type="ECO:0000313" key="5">
    <source>
        <dbReference type="Proteomes" id="UP001291930"/>
    </source>
</evidence>
<evidence type="ECO:0000256" key="1">
    <source>
        <dbReference type="ARBA" id="ARBA00004613"/>
    </source>
</evidence>
<gene>
    <name evidence="4" type="ORF">U2I54_27600</name>
</gene>
<dbReference type="Gene3D" id="2.10.270.10">
    <property type="entry name" value="Cholin Binding"/>
    <property type="match status" value="1"/>
</dbReference>
<keyword evidence="2" id="KW-0964">Secreted</keyword>
<protein>
    <submittedName>
        <fullName evidence="4">Pre-toxin TG domain-containing protein</fullName>
    </submittedName>
</protein>
<accession>A0ABU5K4N4</accession>
<dbReference type="SUPFAM" id="SSF69360">
    <property type="entry name" value="Cell wall binding repeat"/>
    <property type="match status" value="1"/>
</dbReference>
<dbReference type="RefSeq" id="WP_374219831.1">
    <property type="nucleotide sequence ID" value="NZ_JAXOVW010000202.1"/>
</dbReference>
<dbReference type="Pfam" id="PF14449">
    <property type="entry name" value="PT-TG"/>
    <property type="match status" value="1"/>
</dbReference>
<comment type="subcellular location">
    <subcellularLocation>
        <location evidence="1">Secreted</location>
    </subcellularLocation>
</comment>
<evidence type="ECO:0000259" key="3">
    <source>
        <dbReference type="Pfam" id="PF14449"/>
    </source>
</evidence>
<dbReference type="Proteomes" id="UP001291930">
    <property type="component" value="Unassembled WGS sequence"/>
</dbReference>
<sequence length="626" mass="69710">WFPQATHWYYADKSGVIQKGNVTYKGKKFTFDRTGKMTKGWIKIQSFDHNIYGSRTILKGYNPQKVGDDEILEVVGEDGPLWFRVNYNGQTYVVKKLFVVVFDQSLSNKMDTIRQDVADLKTATELVKKYSKRLAKTNEKKDYDTAIVESSELAHSISQFLSTLNKSDLKNVIDKINEKEADPAVQVKYQSLITKIEMMEEDFSKIHKLMVLRDSIMVLDKANQDSGNIIKNVQAAKNLIPETKKQLAEFATGYLEVYTEWILAFLNVNYVYPIEVVDSVVTPVENFINSLPQDELQKHVDGVCDYAAELKDWREGFKSRKPGYKQMASDLHKVNKSIAKFADSVETAGAALHKQAVMADELYKSVSTHITQAQQAFPTLHTDIMTGLDAANTFMDSANKIASHKVDVSAAAKNIGNVDLSNAFRELGAKPENIYNCSKDEDLSFILDITPGIGTGKEIGQLVTGKDLVTEKKYGPGDYAWGTLAAVSGGTSRVVGRVFGKVGELEKKAKNLEKAAKGSRSGEIILDKVKTYEQARNQAMDILGDLGTGSKPFKGSLKTSAGYGKVIGRQTADNKARWRLDYDPSKGLHINVEDFRNGKGANAKKYVIPIEGNEETFKSLLKHLNK</sequence>
<reference evidence="5" key="1">
    <citation type="submission" date="2023-11" db="EMBL/GenBank/DDBJ databases">
        <title>Genome Sequence of Bacillus pseudomycoides stain BUPM19.</title>
        <authorList>
            <person name="Farhat A."/>
        </authorList>
    </citation>
    <scope>NUCLEOTIDE SEQUENCE [LARGE SCALE GENOMIC DNA]</scope>
    <source>
        <strain evidence="5">BUPM19</strain>
    </source>
</reference>
<dbReference type="EMBL" id="JAXOVW010000202">
    <property type="protein sequence ID" value="MDZ5610659.1"/>
    <property type="molecule type" value="Genomic_DNA"/>
</dbReference>
<keyword evidence="5" id="KW-1185">Reference proteome</keyword>
<proteinExistence type="predicted"/>
<evidence type="ECO:0000313" key="4">
    <source>
        <dbReference type="EMBL" id="MDZ5610659.1"/>
    </source>
</evidence>
<feature type="non-terminal residue" evidence="4">
    <location>
        <position position="1"/>
    </location>
</feature>
<comment type="caution">
    <text evidence="4">The sequence shown here is derived from an EMBL/GenBank/DDBJ whole genome shotgun (WGS) entry which is preliminary data.</text>
</comment>